<dbReference type="PANTHER" id="PTHR11040:SF205">
    <property type="entry name" value="ZINC TRANSPORTER ZUPT"/>
    <property type="match status" value="1"/>
</dbReference>
<keyword evidence="2 6" id="KW-0812">Transmembrane</keyword>
<dbReference type="GO" id="GO:0071577">
    <property type="term" value="P:zinc ion transmembrane transport"/>
    <property type="evidence" value="ECO:0000318"/>
    <property type="project" value="GO_Central"/>
</dbReference>
<feature type="region of interest" description="Disordered" evidence="5">
    <location>
        <begin position="153"/>
        <end position="176"/>
    </location>
</feature>
<dbReference type="PaxDb" id="3055-EDO98317"/>
<feature type="transmembrane region" description="Helical" evidence="6">
    <location>
        <begin position="405"/>
        <end position="426"/>
    </location>
</feature>
<evidence type="ECO:0000256" key="5">
    <source>
        <dbReference type="SAM" id="MobiDB-lite"/>
    </source>
</evidence>
<dbReference type="KEGG" id="cre:CHLRE_01g066187v5"/>
<dbReference type="Gramene" id="PNW89083">
    <property type="protein sequence ID" value="PNW89083"/>
    <property type="gene ID" value="CHLRE_01g066187v5"/>
</dbReference>
<comment type="subcellular location">
    <subcellularLocation>
        <location evidence="1">Membrane</location>
        <topology evidence="1">Multi-pass membrane protein</topology>
    </subcellularLocation>
</comment>
<dbReference type="OrthoDB" id="262547at2759"/>
<feature type="transmembrane region" description="Helical" evidence="6">
    <location>
        <begin position="80"/>
        <end position="99"/>
    </location>
</feature>
<evidence type="ECO:0000313" key="8">
    <source>
        <dbReference type="Proteomes" id="UP000006906"/>
    </source>
</evidence>
<dbReference type="AlphaFoldDB" id="A0A2K3E8I0"/>
<keyword evidence="8" id="KW-1185">Reference proteome</keyword>
<feature type="transmembrane region" description="Helical" evidence="6">
    <location>
        <begin position="472"/>
        <end position="489"/>
    </location>
</feature>
<dbReference type="Proteomes" id="UP000006906">
    <property type="component" value="Chromosome 1"/>
</dbReference>
<sequence length="490" mass="49262">MASSGDVALAFGLVIAAGLCTCLGAAIAFCVKVSDTRILAAALGVSAGVMLYVSFVEIFTTKSIKGFMDAGYSDKSAYRYATLLFFGGMAVTWCLNQLAHGLLHLAAASQAARKRRAGGGGGGGGGTCGGCCPAGLWLRGGGWGWRGAAAGVDVGKQDDDTTPPSRQQSALPAAPCSQHLTAPAIATADARVGTDACSTSSSTHGPSCMAPAPSDAPVTVLGLTAPAPADVEAGSAGTGITLAGPAGTDLEREVVAVLVAADDPRDHSHAHGHTHSSHLHRRSHGLPMCVCGSSSSHGAVAAAATPPSDLTRDPEASAGSPPGGGGAASETLTSSHNQLTHLGLLSGLAVGIHNFPEGLATFVGTLADPTAGVAIAVAIALHNIPEGIVVAMPIYFATGSKWKGFLWSVVCGLSEPLAGLLGWLILRGRDSDPLMYGVMFALVAGMMVYIAAVELLPTALRYDPANRFTTRGLVVGMAVMAASLLLFSAT</sequence>
<evidence type="ECO:0000256" key="4">
    <source>
        <dbReference type="ARBA" id="ARBA00023136"/>
    </source>
</evidence>
<dbReference type="EMBL" id="CM008962">
    <property type="protein sequence ID" value="PNW89083.1"/>
    <property type="molecule type" value="Genomic_DNA"/>
</dbReference>
<dbReference type="Pfam" id="PF02535">
    <property type="entry name" value="Zip"/>
    <property type="match status" value="1"/>
</dbReference>
<evidence type="ECO:0008006" key="9">
    <source>
        <dbReference type="Google" id="ProtNLM"/>
    </source>
</evidence>
<evidence type="ECO:0000256" key="1">
    <source>
        <dbReference type="ARBA" id="ARBA00004141"/>
    </source>
</evidence>
<evidence type="ECO:0000256" key="6">
    <source>
        <dbReference type="SAM" id="Phobius"/>
    </source>
</evidence>
<reference evidence="7 8" key="1">
    <citation type="journal article" date="2007" name="Science">
        <title>The Chlamydomonas genome reveals the evolution of key animal and plant functions.</title>
        <authorList>
            <person name="Merchant S.S."/>
            <person name="Prochnik S.E."/>
            <person name="Vallon O."/>
            <person name="Harris E.H."/>
            <person name="Karpowicz S.J."/>
            <person name="Witman G.B."/>
            <person name="Terry A."/>
            <person name="Salamov A."/>
            <person name="Fritz-Laylin L.K."/>
            <person name="Marechal-Drouard L."/>
            <person name="Marshall W.F."/>
            <person name="Qu L.H."/>
            <person name="Nelson D.R."/>
            <person name="Sanderfoot A.A."/>
            <person name="Spalding M.H."/>
            <person name="Kapitonov V.V."/>
            <person name="Ren Q."/>
            <person name="Ferris P."/>
            <person name="Lindquist E."/>
            <person name="Shapiro H."/>
            <person name="Lucas S.M."/>
            <person name="Grimwood J."/>
            <person name="Schmutz J."/>
            <person name="Cardol P."/>
            <person name="Cerutti H."/>
            <person name="Chanfreau G."/>
            <person name="Chen C.L."/>
            <person name="Cognat V."/>
            <person name="Croft M.T."/>
            <person name="Dent R."/>
            <person name="Dutcher S."/>
            <person name="Fernandez E."/>
            <person name="Fukuzawa H."/>
            <person name="Gonzalez-Ballester D."/>
            <person name="Gonzalez-Halphen D."/>
            <person name="Hallmann A."/>
            <person name="Hanikenne M."/>
            <person name="Hippler M."/>
            <person name="Inwood W."/>
            <person name="Jabbari K."/>
            <person name="Kalanon M."/>
            <person name="Kuras R."/>
            <person name="Lefebvre P.A."/>
            <person name="Lemaire S.D."/>
            <person name="Lobanov A.V."/>
            <person name="Lohr M."/>
            <person name="Manuell A."/>
            <person name="Meier I."/>
            <person name="Mets L."/>
            <person name="Mittag M."/>
            <person name="Mittelmeier T."/>
            <person name="Moroney J.V."/>
            <person name="Moseley J."/>
            <person name="Napoli C."/>
            <person name="Nedelcu A.M."/>
            <person name="Niyogi K."/>
            <person name="Novoselov S.V."/>
            <person name="Paulsen I.T."/>
            <person name="Pazour G."/>
            <person name="Purton S."/>
            <person name="Ral J.P."/>
            <person name="Riano-Pachon D.M."/>
            <person name="Riekhof W."/>
            <person name="Rymarquis L."/>
            <person name="Schroda M."/>
            <person name="Stern D."/>
            <person name="Umen J."/>
            <person name="Willows R."/>
            <person name="Wilson N."/>
            <person name="Zimmer S.L."/>
            <person name="Allmer J."/>
            <person name="Balk J."/>
            <person name="Bisova K."/>
            <person name="Chen C.J."/>
            <person name="Elias M."/>
            <person name="Gendler K."/>
            <person name="Hauser C."/>
            <person name="Lamb M.R."/>
            <person name="Ledford H."/>
            <person name="Long J.C."/>
            <person name="Minagawa J."/>
            <person name="Page M.D."/>
            <person name="Pan J."/>
            <person name="Pootakham W."/>
            <person name="Roje S."/>
            <person name="Rose A."/>
            <person name="Stahlberg E."/>
            <person name="Terauchi A.M."/>
            <person name="Yang P."/>
            <person name="Ball S."/>
            <person name="Bowler C."/>
            <person name="Dieckmann C.L."/>
            <person name="Gladyshev V.N."/>
            <person name="Green P."/>
            <person name="Jorgensen R."/>
            <person name="Mayfield S."/>
            <person name="Mueller-Roeber B."/>
            <person name="Rajamani S."/>
            <person name="Sayre R.T."/>
            <person name="Brokstein P."/>
            <person name="Dubchak I."/>
            <person name="Goodstein D."/>
            <person name="Hornick L."/>
            <person name="Huang Y.W."/>
            <person name="Jhaveri J."/>
            <person name="Luo Y."/>
            <person name="Martinez D."/>
            <person name="Ngau W.C."/>
            <person name="Otillar B."/>
            <person name="Poliakov A."/>
            <person name="Porter A."/>
            <person name="Szajkowski L."/>
            <person name="Werner G."/>
            <person name="Zhou K."/>
            <person name="Grigoriev I.V."/>
            <person name="Rokhsar D.S."/>
            <person name="Grossman A.R."/>
        </authorList>
    </citation>
    <scope>NUCLEOTIDE SEQUENCE [LARGE SCALE GENOMIC DNA]</scope>
    <source>
        <strain evidence="8">CC-503</strain>
    </source>
</reference>
<evidence type="ECO:0000313" key="7">
    <source>
        <dbReference type="EMBL" id="PNW89083.1"/>
    </source>
</evidence>
<dbReference type="ExpressionAtlas" id="A0A2K3E8I0">
    <property type="expression patterns" value="baseline and differential"/>
</dbReference>
<proteinExistence type="predicted"/>
<accession>A0A2K3E8I0</accession>
<evidence type="ECO:0000256" key="3">
    <source>
        <dbReference type="ARBA" id="ARBA00022989"/>
    </source>
</evidence>
<organism evidence="7 8">
    <name type="scientific">Chlamydomonas reinhardtii</name>
    <name type="common">Chlamydomonas smithii</name>
    <dbReference type="NCBI Taxonomy" id="3055"/>
    <lineage>
        <taxon>Eukaryota</taxon>
        <taxon>Viridiplantae</taxon>
        <taxon>Chlorophyta</taxon>
        <taxon>core chlorophytes</taxon>
        <taxon>Chlorophyceae</taxon>
        <taxon>CS clade</taxon>
        <taxon>Chlamydomonadales</taxon>
        <taxon>Chlamydomonadaceae</taxon>
        <taxon>Chlamydomonas</taxon>
    </lineage>
</organism>
<keyword evidence="4 6" id="KW-0472">Membrane</keyword>
<feature type="transmembrane region" description="Helical" evidence="6">
    <location>
        <begin position="38"/>
        <end position="59"/>
    </location>
</feature>
<gene>
    <name evidence="7" type="ORF">CHLRE_01g066187v5</name>
</gene>
<dbReference type="InParanoid" id="A0A2K3E8I0"/>
<dbReference type="PANTHER" id="PTHR11040">
    <property type="entry name" value="ZINC/IRON TRANSPORTER"/>
    <property type="match status" value="1"/>
</dbReference>
<protein>
    <recommendedName>
        <fullName evidence="9">Zinc transporter</fullName>
    </recommendedName>
</protein>
<name>A0A2K3E8I0_CHLRE</name>
<dbReference type="STRING" id="3055.A0A2K3E8I0"/>
<evidence type="ECO:0000256" key="2">
    <source>
        <dbReference type="ARBA" id="ARBA00022692"/>
    </source>
</evidence>
<feature type="transmembrane region" description="Helical" evidence="6">
    <location>
        <begin position="433"/>
        <end position="452"/>
    </location>
</feature>
<dbReference type="InterPro" id="IPR003689">
    <property type="entry name" value="ZIP"/>
</dbReference>
<dbReference type="GO" id="GO:0016020">
    <property type="term" value="C:membrane"/>
    <property type="evidence" value="ECO:0000318"/>
    <property type="project" value="GO_Central"/>
</dbReference>
<feature type="region of interest" description="Disordered" evidence="5">
    <location>
        <begin position="300"/>
        <end position="331"/>
    </location>
</feature>
<dbReference type="GeneID" id="5725753"/>
<dbReference type="OMA" id="RESMHQF"/>
<dbReference type="RefSeq" id="XP_042928993.1">
    <property type="nucleotide sequence ID" value="XM_043059079.1"/>
</dbReference>
<keyword evidence="3 6" id="KW-1133">Transmembrane helix</keyword>
<dbReference type="GO" id="GO:0005385">
    <property type="term" value="F:zinc ion transmembrane transporter activity"/>
    <property type="evidence" value="ECO:0000318"/>
    <property type="project" value="GO_Central"/>
</dbReference>